<accession>A0AAV3Z1E4</accession>
<dbReference type="Proteomes" id="UP000735302">
    <property type="component" value="Unassembled WGS sequence"/>
</dbReference>
<name>A0AAV3Z1E4_9GAST</name>
<reference evidence="1 2" key="1">
    <citation type="journal article" date="2021" name="Elife">
        <title>Chloroplast acquisition without the gene transfer in kleptoplastic sea slugs, Plakobranchus ocellatus.</title>
        <authorList>
            <person name="Maeda T."/>
            <person name="Takahashi S."/>
            <person name="Yoshida T."/>
            <person name="Shimamura S."/>
            <person name="Takaki Y."/>
            <person name="Nagai Y."/>
            <person name="Toyoda A."/>
            <person name="Suzuki Y."/>
            <person name="Arimoto A."/>
            <person name="Ishii H."/>
            <person name="Satoh N."/>
            <person name="Nishiyama T."/>
            <person name="Hasebe M."/>
            <person name="Maruyama T."/>
            <person name="Minagawa J."/>
            <person name="Obokata J."/>
            <person name="Shigenobu S."/>
        </authorList>
    </citation>
    <scope>NUCLEOTIDE SEQUENCE [LARGE SCALE GENOMIC DNA]</scope>
</reference>
<sequence>MCCHVYLYTHDETVAKRGDGDLCSLLLDFVTNQLSEDVREIIFFCHGCSGQNKNYVVVRLMYQRVHHMSRLSSVKMFFPMKGHAYVESDWDFADVNCKKNVGTCLSWRKTFTFQHCKCHVFHVWRLHIHLKLPVHLKTGLVREIHLVNSHPRLIMFRDTWNGGFESAVLTKPGNKIARIQQLQHSYCIPLPISCEKSRDLQVLKRFCNPANHGFFNALP</sequence>
<evidence type="ECO:0000313" key="1">
    <source>
        <dbReference type="EMBL" id="GFN89011.1"/>
    </source>
</evidence>
<gene>
    <name evidence="1" type="ORF">PoB_001551700</name>
</gene>
<keyword evidence="2" id="KW-1185">Reference proteome</keyword>
<dbReference type="EMBL" id="BLXT01001900">
    <property type="protein sequence ID" value="GFN89011.1"/>
    <property type="molecule type" value="Genomic_DNA"/>
</dbReference>
<protein>
    <submittedName>
        <fullName evidence="1">Uncharacterized protein</fullName>
    </submittedName>
</protein>
<organism evidence="1 2">
    <name type="scientific">Plakobranchus ocellatus</name>
    <dbReference type="NCBI Taxonomy" id="259542"/>
    <lineage>
        <taxon>Eukaryota</taxon>
        <taxon>Metazoa</taxon>
        <taxon>Spiralia</taxon>
        <taxon>Lophotrochozoa</taxon>
        <taxon>Mollusca</taxon>
        <taxon>Gastropoda</taxon>
        <taxon>Heterobranchia</taxon>
        <taxon>Euthyneura</taxon>
        <taxon>Panpulmonata</taxon>
        <taxon>Sacoglossa</taxon>
        <taxon>Placobranchoidea</taxon>
        <taxon>Plakobranchidae</taxon>
        <taxon>Plakobranchus</taxon>
    </lineage>
</organism>
<comment type="caution">
    <text evidence="1">The sequence shown here is derived from an EMBL/GenBank/DDBJ whole genome shotgun (WGS) entry which is preliminary data.</text>
</comment>
<proteinExistence type="predicted"/>
<dbReference type="AlphaFoldDB" id="A0AAV3Z1E4"/>
<evidence type="ECO:0000313" key="2">
    <source>
        <dbReference type="Proteomes" id="UP000735302"/>
    </source>
</evidence>